<dbReference type="GeneID" id="41589077"/>
<evidence type="ECO:0000259" key="1">
    <source>
        <dbReference type="Pfam" id="PF13173"/>
    </source>
</evidence>
<dbReference type="InterPro" id="IPR041682">
    <property type="entry name" value="AAA_14"/>
</dbReference>
<dbReference type="RefSeq" id="WP_148690191.1">
    <property type="nucleotide sequence ID" value="NZ_LT671858.1"/>
</dbReference>
<dbReference type="Gene3D" id="3.40.50.300">
    <property type="entry name" value="P-loop containing nucleotide triphosphate hydrolases"/>
    <property type="match status" value="1"/>
</dbReference>
<feature type="domain" description="AAA" evidence="1">
    <location>
        <begin position="34"/>
        <end position="166"/>
    </location>
</feature>
<name>A0A1N5WI55_9ARCH</name>
<organism evidence="3">
    <name type="scientific">Cuniculiplasma divulgatum</name>
    <dbReference type="NCBI Taxonomy" id="1673428"/>
    <lineage>
        <taxon>Archaea</taxon>
        <taxon>Methanobacteriati</taxon>
        <taxon>Thermoplasmatota</taxon>
        <taxon>Thermoplasmata</taxon>
        <taxon>Thermoplasmatales</taxon>
        <taxon>Cuniculiplasmataceae</taxon>
        <taxon>Cuniculiplasma</taxon>
    </lineage>
</organism>
<reference evidence="3" key="1">
    <citation type="submission" date="2016-04" db="EMBL/GenBank/DDBJ databases">
        <authorList>
            <person name="Evans L.H."/>
            <person name="Alamgir A."/>
            <person name="Owens N."/>
            <person name="Weber N.D."/>
            <person name="Virtaneva K."/>
            <person name="Barbian K."/>
            <person name="Babar A."/>
            <person name="Rosenke K."/>
        </authorList>
    </citation>
    <scope>NUCLEOTIDE SEQUENCE [LARGE SCALE GENOMIC DNA]</scope>
    <source>
        <strain evidence="3">S5</strain>
    </source>
</reference>
<dbReference type="Pfam" id="PF13173">
    <property type="entry name" value="AAA_14"/>
    <property type="match status" value="1"/>
</dbReference>
<dbReference type="Proteomes" id="UP000195607">
    <property type="component" value="Chromosome I"/>
</dbReference>
<dbReference type="PANTHER" id="PTHR33295:SF8">
    <property type="entry name" value="AAA+ ATPASE DOMAIN-CONTAINING PROTEIN"/>
    <property type="match status" value="1"/>
</dbReference>
<dbReference type="EMBL" id="LT671858">
    <property type="protein sequence ID" value="SIM84766.1"/>
    <property type="molecule type" value="Genomic_DNA"/>
</dbReference>
<gene>
    <name evidence="3" type="ORF">CSP5_1839</name>
</gene>
<sequence length="435" mass="49870">MVTVEDFKYVLTLWNGHKIPGLIERDIKVDLDSNKIIAIAGSRRSGKTYVMFQCINDLLKKGVKKDNILYINFENERLVGITAINLDNLLIAHRELFNSDGIMYVFLDEIQIVENWDKWVRKIYDTGKYRVIVTGSSSELLSSEIATSLAGRNLTYIVYPFSFKEYVDAQGLKINKLQKYSFEKGVILKAMNDFLEFGSFPEIAMTSSISRKLEILSSYFDAIFFKDIVRRYGIRDVGDLNIFLKILSSSYASYFSSVKLFNYFKSTGRKISRVTLLNFLDYSRSVFLLSLLEKYEKSVRKRISMQSKTYIIDTGISRLFSDIDKGRALENAVFIELSRRKEPIESINYLKLKSGKEVDFIVGGKNGEIIQVSCEVSLLSTRSRETSALVEAAKGLGLKSGKIITYDYEGEELIDGILIHYIPFWAWALYDTKQK</sequence>
<dbReference type="InterPro" id="IPR027417">
    <property type="entry name" value="P-loop_NTPase"/>
</dbReference>
<evidence type="ECO:0000313" key="3">
    <source>
        <dbReference type="EMBL" id="SIM84766.1"/>
    </source>
</evidence>
<evidence type="ECO:0000259" key="2">
    <source>
        <dbReference type="Pfam" id="PF13635"/>
    </source>
</evidence>
<dbReference type="SUPFAM" id="SSF52540">
    <property type="entry name" value="P-loop containing nucleoside triphosphate hydrolases"/>
    <property type="match status" value="1"/>
</dbReference>
<feature type="domain" description="DUF4143" evidence="2">
    <location>
        <begin position="226"/>
        <end position="372"/>
    </location>
</feature>
<protein>
    <submittedName>
        <fullName evidence="3">AAA ATPase</fullName>
    </submittedName>
</protein>
<proteinExistence type="predicted"/>
<dbReference type="AlphaFoldDB" id="A0A1N5WI55"/>
<dbReference type="PANTHER" id="PTHR33295">
    <property type="entry name" value="ATPASE"/>
    <property type="match status" value="1"/>
</dbReference>
<dbReference type="InterPro" id="IPR025420">
    <property type="entry name" value="DUF4143"/>
</dbReference>
<accession>A0A1N5WI55</accession>
<dbReference type="Pfam" id="PF13635">
    <property type="entry name" value="DUF4143"/>
    <property type="match status" value="1"/>
</dbReference>